<gene>
    <name evidence="2 4" type="ORF">P152DRAFT_452926</name>
</gene>
<reference evidence="4" key="2">
    <citation type="submission" date="2020-04" db="EMBL/GenBank/DDBJ databases">
        <authorList>
            <consortium name="NCBI Genome Project"/>
        </authorList>
    </citation>
    <scope>NUCLEOTIDE SEQUENCE</scope>
    <source>
        <strain evidence="4">CBS 781.70</strain>
    </source>
</reference>
<keyword evidence="3" id="KW-1185">Reference proteome</keyword>
<feature type="compositionally biased region" description="Polar residues" evidence="1">
    <location>
        <begin position="46"/>
        <end position="60"/>
    </location>
</feature>
<dbReference type="AlphaFoldDB" id="A0A6G1FRJ3"/>
<proteinExistence type="predicted"/>
<reference evidence="2 4" key="1">
    <citation type="submission" date="2020-01" db="EMBL/GenBank/DDBJ databases">
        <authorList>
            <consortium name="DOE Joint Genome Institute"/>
            <person name="Haridas S."/>
            <person name="Albert R."/>
            <person name="Binder M."/>
            <person name="Bloem J."/>
            <person name="Labutti K."/>
            <person name="Salamov A."/>
            <person name="Andreopoulos B."/>
            <person name="Baker S.E."/>
            <person name="Barry K."/>
            <person name="Bills G."/>
            <person name="Bluhm B.H."/>
            <person name="Cannon C."/>
            <person name="Castanera R."/>
            <person name="Culley D.E."/>
            <person name="Daum C."/>
            <person name="Ezra D."/>
            <person name="Gonzalez J.B."/>
            <person name="Henrissat B."/>
            <person name="Kuo A."/>
            <person name="Liang C."/>
            <person name="Lipzen A."/>
            <person name="Lutzoni F."/>
            <person name="Magnuson J."/>
            <person name="Mondo S."/>
            <person name="Nolan M."/>
            <person name="Ohm R."/>
            <person name="Pangilinan J."/>
            <person name="Park H.-J."/>
            <person name="Ramirez L."/>
            <person name="Alfaro M."/>
            <person name="Sun H."/>
            <person name="Tritt A."/>
            <person name="Yoshinaga Y."/>
            <person name="Zwiers L.-H."/>
            <person name="Turgeon B.G."/>
            <person name="Goodwin S.B."/>
            <person name="Spatafora J.W."/>
            <person name="Crous P.W."/>
            <person name="Grigoriev I.V."/>
        </authorList>
    </citation>
    <scope>NUCLEOTIDE SEQUENCE</scope>
    <source>
        <strain evidence="2 4">CBS 781.70</strain>
    </source>
</reference>
<evidence type="ECO:0000313" key="3">
    <source>
        <dbReference type="Proteomes" id="UP000504638"/>
    </source>
</evidence>
<dbReference type="Proteomes" id="UP000504638">
    <property type="component" value="Unplaced"/>
</dbReference>
<protein>
    <submittedName>
        <fullName evidence="2 4">Uncharacterized protein</fullName>
    </submittedName>
</protein>
<name>A0A6G1FRJ3_9PEZI</name>
<dbReference type="RefSeq" id="XP_033529979.1">
    <property type="nucleotide sequence ID" value="XM_033678324.1"/>
</dbReference>
<reference evidence="4" key="3">
    <citation type="submission" date="2025-04" db="UniProtKB">
        <authorList>
            <consortium name="RefSeq"/>
        </authorList>
    </citation>
    <scope>IDENTIFICATION</scope>
    <source>
        <strain evidence="4">CBS 781.70</strain>
    </source>
</reference>
<evidence type="ECO:0000313" key="2">
    <source>
        <dbReference type="EMBL" id="KAF1808348.1"/>
    </source>
</evidence>
<accession>A0A6G1FRJ3</accession>
<sequence length="223" mass="24221">MNQTEINRPRSGSEVRNAERRRGMCRTLSLGTIECGPKSKHRQGSIAASMSKKTSPSDATSAMHALHPESRVHHRIIVSGNTSEVLDRIWSTSPRLWRRSIGGIGIAGPLDLGAINHHASTLRGRSRRAYAAPSPAVSYGRSLSTTGASHSSCDRTAAQRRSLVPSCDRGQVGCEPATGWTLDKRNHRWRPGAGQWTLSNVKVSGSKEVRKFGASHTTPHANF</sequence>
<dbReference type="GeneID" id="54418894"/>
<dbReference type="EMBL" id="ML975185">
    <property type="protein sequence ID" value="KAF1808348.1"/>
    <property type="molecule type" value="Genomic_DNA"/>
</dbReference>
<feature type="region of interest" description="Disordered" evidence="1">
    <location>
        <begin position="1"/>
        <end position="23"/>
    </location>
</feature>
<evidence type="ECO:0000313" key="4">
    <source>
        <dbReference type="RefSeq" id="XP_033529979.1"/>
    </source>
</evidence>
<organism evidence="2">
    <name type="scientific">Eremomyces bilateralis CBS 781.70</name>
    <dbReference type="NCBI Taxonomy" id="1392243"/>
    <lineage>
        <taxon>Eukaryota</taxon>
        <taxon>Fungi</taxon>
        <taxon>Dikarya</taxon>
        <taxon>Ascomycota</taxon>
        <taxon>Pezizomycotina</taxon>
        <taxon>Dothideomycetes</taxon>
        <taxon>Dothideomycetes incertae sedis</taxon>
        <taxon>Eremomycetales</taxon>
        <taxon>Eremomycetaceae</taxon>
        <taxon>Eremomyces</taxon>
    </lineage>
</organism>
<feature type="compositionally biased region" description="Basic and acidic residues" evidence="1">
    <location>
        <begin position="7"/>
        <end position="22"/>
    </location>
</feature>
<evidence type="ECO:0000256" key="1">
    <source>
        <dbReference type="SAM" id="MobiDB-lite"/>
    </source>
</evidence>
<feature type="region of interest" description="Disordered" evidence="1">
    <location>
        <begin position="35"/>
        <end position="67"/>
    </location>
</feature>